<accession>A0ABD5YT68</accession>
<dbReference type="NCBIfam" id="NF038145">
    <property type="entry name" value="Hvo_1808_fam"/>
    <property type="match status" value="1"/>
</dbReference>
<dbReference type="EMBL" id="JBHTAX010000001">
    <property type="protein sequence ID" value="MFC7191592.1"/>
    <property type="molecule type" value="Genomic_DNA"/>
</dbReference>
<feature type="compositionally biased region" description="Polar residues" evidence="1">
    <location>
        <begin position="376"/>
        <end position="401"/>
    </location>
</feature>
<organism evidence="2 3">
    <name type="scientific">Halocatena marina</name>
    <dbReference type="NCBI Taxonomy" id="2934937"/>
    <lineage>
        <taxon>Archaea</taxon>
        <taxon>Methanobacteriati</taxon>
        <taxon>Methanobacteriota</taxon>
        <taxon>Stenosarchaea group</taxon>
        <taxon>Halobacteria</taxon>
        <taxon>Halobacteriales</taxon>
        <taxon>Natronomonadaceae</taxon>
        <taxon>Halocatena</taxon>
    </lineage>
</organism>
<keyword evidence="3" id="KW-1185">Reference proteome</keyword>
<evidence type="ECO:0000313" key="3">
    <source>
        <dbReference type="Proteomes" id="UP001596417"/>
    </source>
</evidence>
<dbReference type="Proteomes" id="UP001596417">
    <property type="component" value="Unassembled WGS sequence"/>
</dbReference>
<proteinExistence type="predicted"/>
<evidence type="ECO:0000256" key="1">
    <source>
        <dbReference type="SAM" id="MobiDB-lite"/>
    </source>
</evidence>
<dbReference type="PROSITE" id="PS51257">
    <property type="entry name" value="PROKAR_LIPOPROTEIN"/>
    <property type="match status" value="1"/>
</dbReference>
<sequence length="413" mass="46098">MTTRPSEWTGLAFSVLIVLSGCSGLLGGLQADIGQEDGYSATDSVNVTTSDGLNASEREAVVHRTMARVEVIRGQEFTKDVPVRVISREQYQNESGTFAVRDDPNYTAWNNQVWEARFLVDEPTNANKAVEGVYAGAVLGYYSNGEIVIVSDSKTPRIDSLTLAHELTHALQDQQLSLGEGNFDQTQDAQLAENGLIEGDANSVESRYEERCQNDWSCLPQPERPEQSNRTDFNQGVYTTVIMPYIAGPDFVDALHERGGWSAVNDAYDDIPQSSEQIIHPERYPNDTPVNVTVEDRSNNEWERLDVDPQAETAGEASIYTMFWMNGVIDTQSHYQYNYSHPLSAGWAGDSLVPYQNTAGEQNGYVWKTEWDSPKTPRSSPMDTNDCSNKRAQSKPVTRTSFPRKIRTETHSE</sequence>
<gene>
    <name evidence="2" type="ORF">ACFQL7_18540</name>
</gene>
<dbReference type="AlphaFoldDB" id="A0ABD5YT68"/>
<reference evidence="2 3" key="1">
    <citation type="journal article" date="2019" name="Int. J. Syst. Evol. Microbiol.">
        <title>The Global Catalogue of Microorganisms (GCM) 10K type strain sequencing project: providing services to taxonomists for standard genome sequencing and annotation.</title>
        <authorList>
            <consortium name="The Broad Institute Genomics Platform"/>
            <consortium name="The Broad Institute Genome Sequencing Center for Infectious Disease"/>
            <person name="Wu L."/>
            <person name="Ma J."/>
        </authorList>
    </citation>
    <scope>NUCLEOTIDE SEQUENCE [LARGE SCALE GENOMIC DNA]</scope>
    <source>
        <strain evidence="2 3">RDMS1</strain>
    </source>
</reference>
<dbReference type="RefSeq" id="WP_390206259.1">
    <property type="nucleotide sequence ID" value="NZ_JBHSZC010000001.1"/>
</dbReference>
<dbReference type="InterPro" id="IPR047792">
    <property type="entry name" value="Hvo_1808-like"/>
</dbReference>
<evidence type="ECO:0000313" key="2">
    <source>
        <dbReference type="EMBL" id="MFC7191592.1"/>
    </source>
</evidence>
<protein>
    <submittedName>
        <fullName evidence="2">Hvo_1808 family surface protein</fullName>
    </submittedName>
</protein>
<name>A0ABD5YT68_9EURY</name>
<comment type="caution">
    <text evidence="2">The sequence shown here is derived from an EMBL/GenBank/DDBJ whole genome shotgun (WGS) entry which is preliminary data.</text>
</comment>
<feature type="region of interest" description="Disordered" evidence="1">
    <location>
        <begin position="368"/>
        <end position="413"/>
    </location>
</feature>